<dbReference type="Proteomes" id="UP001066276">
    <property type="component" value="Chromosome 12"/>
</dbReference>
<evidence type="ECO:0000313" key="3">
    <source>
        <dbReference type="Proteomes" id="UP001066276"/>
    </source>
</evidence>
<feature type="region of interest" description="Disordered" evidence="1">
    <location>
        <begin position="1"/>
        <end position="27"/>
    </location>
</feature>
<proteinExistence type="predicted"/>
<accession>A0AAV7KRU7</accession>
<evidence type="ECO:0000313" key="2">
    <source>
        <dbReference type="EMBL" id="KAJ1082161.1"/>
    </source>
</evidence>
<organism evidence="2 3">
    <name type="scientific">Pleurodeles waltl</name>
    <name type="common">Iberian ribbed newt</name>
    <dbReference type="NCBI Taxonomy" id="8319"/>
    <lineage>
        <taxon>Eukaryota</taxon>
        <taxon>Metazoa</taxon>
        <taxon>Chordata</taxon>
        <taxon>Craniata</taxon>
        <taxon>Vertebrata</taxon>
        <taxon>Euteleostomi</taxon>
        <taxon>Amphibia</taxon>
        <taxon>Batrachia</taxon>
        <taxon>Caudata</taxon>
        <taxon>Salamandroidea</taxon>
        <taxon>Salamandridae</taxon>
        <taxon>Pleurodelinae</taxon>
        <taxon>Pleurodeles</taxon>
    </lineage>
</organism>
<dbReference type="EMBL" id="JANPWB010000016">
    <property type="protein sequence ID" value="KAJ1082161.1"/>
    <property type="molecule type" value="Genomic_DNA"/>
</dbReference>
<keyword evidence="3" id="KW-1185">Reference proteome</keyword>
<dbReference type="AlphaFoldDB" id="A0AAV7KRU7"/>
<gene>
    <name evidence="2" type="ORF">NDU88_002331</name>
</gene>
<name>A0AAV7KRU7_PLEWA</name>
<protein>
    <submittedName>
        <fullName evidence="2">Uncharacterized protein</fullName>
    </submittedName>
</protein>
<comment type="caution">
    <text evidence="2">The sequence shown here is derived from an EMBL/GenBank/DDBJ whole genome shotgun (WGS) entry which is preliminary data.</text>
</comment>
<reference evidence="2" key="1">
    <citation type="journal article" date="2022" name="bioRxiv">
        <title>Sequencing and chromosome-scale assembly of the giantPleurodeles waltlgenome.</title>
        <authorList>
            <person name="Brown T."/>
            <person name="Elewa A."/>
            <person name="Iarovenko S."/>
            <person name="Subramanian E."/>
            <person name="Araus A.J."/>
            <person name="Petzold A."/>
            <person name="Susuki M."/>
            <person name="Suzuki K.-i.T."/>
            <person name="Hayashi T."/>
            <person name="Toyoda A."/>
            <person name="Oliveira C."/>
            <person name="Osipova E."/>
            <person name="Leigh N.D."/>
            <person name="Simon A."/>
            <person name="Yun M.H."/>
        </authorList>
    </citation>
    <scope>NUCLEOTIDE SEQUENCE</scope>
    <source>
        <strain evidence="2">20211129_DDA</strain>
        <tissue evidence="2">Liver</tissue>
    </source>
</reference>
<sequence>MADQQNLSQQEKEEEYEQNVVHQEEEEAKRKKFRVGGVAIFSLRPEEKKLLRERLDSCFRHTLDEPERAELRQLVYQVQCHQRGLKIKTKRRVGVRSHFIPDKGT</sequence>
<evidence type="ECO:0000256" key="1">
    <source>
        <dbReference type="SAM" id="MobiDB-lite"/>
    </source>
</evidence>